<proteinExistence type="predicted"/>
<keyword evidence="1" id="KW-0812">Transmembrane</keyword>
<accession>A0A3T1DBG1</accession>
<name>A0A3T1DBG1_9BACL</name>
<organism evidence="2 3">
    <name type="scientific">Cohnella abietis</name>
    <dbReference type="NCBI Taxonomy" id="2507935"/>
    <lineage>
        <taxon>Bacteria</taxon>
        <taxon>Bacillati</taxon>
        <taxon>Bacillota</taxon>
        <taxon>Bacilli</taxon>
        <taxon>Bacillales</taxon>
        <taxon>Paenibacillaceae</taxon>
        <taxon>Cohnella</taxon>
    </lineage>
</organism>
<dbReference type="EMBL" id="AP019400">
    <property type="protein sequence ID" value="BBI35471.1"/>
    <property type="molecule type" value="Genomic_DNA"/>
</dbReference>
<gene>
    <name evidence="2" type="ORF">KCTCHS21_48700</name>
</gene>
<protein>
    <submittedName>
        <fullName evidence="2">Uncharacterized protein</fullName>
    </submittedName>
</protein>
<sequence>MRKWLIYGLAMSVIVTVVIVWMAYSTPQYEFIHPKASKSVSQCPEVAMEEGDECYFIPNLNYSEAIRWHENKLSTSGWEGGASNDFVPFTYIYEKENKRISLIFYPANVTIEGNISTIHYDRPGVGLLIKKLL</sequence>
<evidence type="ECO:0000313" key="3">
    <source>
        <dbReference type="Proteomes" id="UP000289856"/>
    </source>
</evidence>
<keyword evidence="3" id="KW-1185">Reference proteome</keyword>
<dbReference type="RefSeq" id="WP_130614163.1">
    <property type="nucleotide sequence ID" value="NZ_AP019400.1"/>
</dbReference>
<evidence type="ECO:0000313" key="2">
    <source>
        <dbReference type="EMBL" id="BBI35471.1"/>
    </source>
</evidence>
<evidence type="ECO:0000256" key="1">
    <source>
        <dbReference type="SAM" id="Phobius"/>
    </source>
</evidence>
<dbReference type="AlphaFoldDB" id="A0A3T1DBG1"/>
<dbReference type="KEGG" id="cohn:KCTCHS21_48700"/>
<keyword evidence="1" id="KW-0472">Membrane</keyword>
<reference evidence="2 3" key="1">
    <citation type="submission" date="2019-01" db="EMBL/GenBank/DDBJ databases">
        <title>Complete genome sequence of Cohnella hallensis HS21 isolated from Korean fir (Abies koreana) rhizospheric soil.</title>
        <authorList>
            <person name="Jiang L."/>
            <person name="Kang S.W."/>
            <person name="Kim S."/>
            <person name="Jung J."/>
            <person name="Kim C.Y."/>
            <person name="Kim D.H."/>
            <person name="Kim S.W."/>
            <person name="Lee J."/>
        </authorList>
    </citation>
    <scope>NUCLEOTIDE SEQUENCE [LARGE SCALE GENOMIC DNA]</scope>
    <source>
        <strain evidence="2 3">HS21</strain>
    </source>
</reference>
<feature type="transmembrane region" description="Helical" evidence="1">
    <location>
        <begin position="5"/>
        <end position="24"/>
    </location>
</feature>
<keyword evidence="1" id="KW-1133">Transmembrane helix</keyword>
<dbReference type="Proteomes" id="UP000289856">
    <property type="component" value="Chromosome"/>
</dbReference>